<dbReference type="EMBL" id="JH687836">
    <property type="protein sequence ID" value="EJD37730.1"/>
    <property type="molecule type" value="Genomic_DNA"/>
</dbReference>
<dbReference type="PANTHER" id="PTHR28241:SF1">
    <property type="entry name" value="MITOCHONDRIAL IMPORT PROTEIN 1"/>
    <property type="match status" value="1"/>
</dbReference>
<evidence type="ECO:0000313" key="2">
    <source>
        <dbReference type="EMBL" id="EJD37730.1"/>
    </source>
</evidence>
<dbReference type="InterPro" id="IPR013262">
    <property type="entry name" value="OMP_MIM1/TOM13_mt"/>
</dbReference>
<evidence type="ECO:0000313" key="3">
    <source>
        <dbReference type="Proteomes" id="UP000006514"/>
    </source>
</evidence>
<feature type="compositionally biased region" description="Low complexity" evidence="1">
    <location>
        <begin position="116"/>
        <end position="125"/>
    </location>
</feature>
<sequence length="306" mass="32614">MASSFQYSPDIAERKLEPTTTSQVPAQAGAQPSQPDGAAAASSDPVLSSSEPEWKEEYDERLAEWRAAAAVAREKAERERAKWEAIRAEEAKRMPSATSSFASGWESVGATTMASSTASLAANSTPHVEEGTTPSPADARDLTSNEHPGGRGGEVLQETLGSRPPAEQQHPIAPEHARDETPQTGTDEDSGKSRTWENIPSLASSFPSLPSRPTPPSMLEPSPPRHQPPAPAPARSITLVLFDPETSTRTRLLALAATLGINFFLPFVNGVMLGFGEITAKALVNWWRPGPKLSPTQLGLRAAPVV</sequence>
<dbReference type="Proteomes" id="UP000006514">
    <property type="component" value="Unassembled WGS sequence"/>
</dbReference>
<proteinExistence type="predicted"/>
<keyword evidence="3" id="KW-1185">Reference proteome</keyword>
<dbReference type="GO" id="GO:0005741">
    <property type="term" value="C:mitochondrial outer membrane"/>
    <property type="evidence" value="ECO:0007669"/>
    <property type="project" value="InterPro"/>
</dbReference>
<dbReference type="Pfam" id="PF08219">
    <property type="entry name" value="TOM13"/>
    <property type="match status" value="1"/>
</dbReference>
<feature type="compositionally biased region" description="Polar residues" evidence="1">
    <location>
        <begin position="18"/>
        <end position="34"/>
    </location>
</feature>
<feature type="region of interest" description="Disordered" evidence="1">
    <location>
        <begin position="116"/>
        <end position="232"/>
    </location>
</feature>
<dbReference type="OrthoDB" id="5529571at2759"/>
<gene>
    <name evidence="2" type="ORF">AURDEDRAFT_116703</name>
</gene>
<feature type="compositionally biased region" description="Pro residues" evidence="1">
    <location>
        <begin position="210"/>
        <end position="232"/>
    </location>
</feature>
<protein>
    <recommendedName>
        <fullName evidence="4">TOM13-domain-containing protein</fullName>
    </recommendedName>
</protein>
<organism evidence="2 3">
    <name type="scientific">Auricularia subglabra (strain TFB-10046 / SS5)</name>
    <name type="common">White-rot fungus</name>
    <name type="synonym">Auricularia delicata (strain TFB10046)</name>
    <dbReference type="NCBI Taxonomy" id="717982"/>
    <lineage>
        <taxon>Eukaryota</taxon>
        <taxon>Fungi</taxon>
        <taxon>Dikarya</taxon>
        <taxon>Basidiomycota</taxon>
        <taxon>Agaricomycotina</taxon>
        <taxon>Agaricomycetes</taxon>
        <taxon>Auriculariales</taxon>
        <taxon>Auriculariaceae</taxon>
        <taxon>Auricularia</taxon>
    </lineage>
</organism>
<evidence type="ECO:0008006" key="4">
    <source>
        <dbReference type="Google" id="ProtNLM"/>
    </source>
</evidence>
<feature type="region of interest" description="Disordered" evidence="1">
    <location>
        <begin position="1"/>
        <end position="58"/>
    </location>
</feature>
<dbReference type="GO" id="GO:0045040">
    <property type="term" value="P:protein insertion into mitochondrial outer membrane"/>
    <property type="evidence" value="ECO:0007669"/>
    <property type="project" value="TreeGrafter"/>
</dbReference>
<dbReference type="InParanoid" id="J0DB55"/>
<evidence type="ECO:0000256" key="1">
    <source>
        <dbReference type="SAM" id="MobiDB-lite"/>
    </source>
</evidence>
<dbReference type="PANTHER" id="PTHR28241">
    <property type="entry name" value="MITOCHONDRIAL IMPORT PROTEIN 1"/>
    <property type="match status" value="1"/>
</dbReference>
<dbReference type="GO" id="GO:0070096">
    <property type="term" value="P:mitochondrial outer membrane translocase complex assembly"/>
    <property type="evidence" value="ECO:0007669"/>
    <property type="project" value="TreeGrafter"/>
</dbReference>
<dbReference type="eggNOG" id="ENOG502SBHA">
    <property type="taxonomic scope" value="Eukaryota"/>
</dbReference>
<dbReference type="KEGG" id="adl:AURDEDRAFT_116703"/>
<dbReference type="OMA" id="AHVAEWR"/>
<name>J0DB55_AURST</name>
<feature type="compositionally biased region" description="Low complexity" evidence="1">
    <location>
        <begin position="200"/>
        <end position="209"/>
    </location>
</feature>
<dbReference type="AlphaFoldDB" id="J0DB55"/>
<accession>J0DB55</accession>
<reference evidence="3" key="1">
    <citation type="journal article" date="2012" name="Science">
        <title>The Paleozoic origin of enzymatic lignin decomposition reconstructed from 31 fungal genomes.</title>
        <authorList>
            <person name="Floudas D."/>
            <person name="Binder M."/>
            <person name="Riley R."/>
            <person name="Barry K."/>
            <person name="Blanchette R.A."/>
            <person name="Henrissat B."/>
            <person name="Martinez A.T."/>
            <person name="Otillar R."/>
            <person name="Spatafora J.W."/>
            <person name="Yadav J.S."/>
            <person name="Aerts A."/>
            <person name="Benoit I."/>
            <person name="Boyd A."/>
            <person name="Carlson A."/>
            <person name="Copeland A."/>
            <person name="Coutinho P.M."/>
            <person name="de Vries R.P."/>
            <person name="Ferreira P."/>
            <person name="Findley K."/>
            <person name="Foster B."/>
            <person name="Gaskell J."/>
            <person name="Glotzer D."/>
            <person name="Gorecki P."/>
            <person name="Heitman J."/>
            <person name="Hesse C."/>
            <person name="Hori C."/>
            <person name="Igarashi K."/>
            <person name="Jurgens J.A."/>
            <person name="Kallen N."/>
            <person name="Kersten P."/>
            <person name="Kohler A."/>
            <person name="Kuees U."/>
            <person name="Kumar T.K.A."/>
            <person name="Kuo A."/>
            <person name="LaButti K."/>
            <person name="Larrondo L.F."/>
            <person name="Lindquist E."/>
            <person name="Ling A."/>
            <person name="Lombard V."/>
            <person name="Lucas S."/>
            <person name="Lundell T."/>
            <person name="Martin R."/>
            <person name="McLaughlin D.J."/>
            <person name="Morgenstern I."/>
            <person name="Morin E."/>
            <person name="Murat C."/>
            <person name="Nagy L.G."/>
            <person name="Nolan M."/>
            <person name="Ohm R.A."/>
            <person name="Patyshakuliyeva A."/>
            <person name="Rokas A."/>
            <person name="Ruiz-Duenas F.J."/>
            <person name="Sabat G."/>
            <person name="Salamov A."/>
            <person name="Samejima M."/>
            <person name="Schmutz J."/>
            <person name="Slot J.C."/>
            <person name="St John F."/>
            <person name="Stenlid J."/>
            <person name="Sun H."/>
            <person name="Sun S."/>
            <person name="Syed K."/>
            <person name="Tsang A."/>
            <person name="Wiebenga A."/>
            <person name="Young D."/>
            <person name="Pisabarro A."/>
            <person name="Eastwood D.C."/>
            <person name="Martin F."/>
            <person name="Cullen D."/>
            <person name="Grigoriev I.V."/>
            <person name="Hibbett D.S."/>
        </authorList>
    </citation>
    <scope>NUCLEOTIDE SEQUENCE [LARGE SCALE GENOMIC DNA]</scope>
    <source>
        <strain evidence="3">TFB10046</strain>
    </source>
</reference>